<gene>
    <name evidence="7" type="ORF">OIU77_011612</name>
</gene>
<accession>A0ABQ9A1S9</accession>
<evidence type="ECO:0000256" key="6">
    <source>
        <dbReference type="RuleBase" id="RU363053"/>
    </source>
</evidence>
<dbReference type="EMBL" id="JAPFFI010000023">
    <property type="protein sequence ID" value="KAJ6321578.1"/>
    <property type="molecule type" value="Genomic_DNA"/>
</dbReference>
<keyword evidence="3 6" id="KW-0812">Transmembrane</keyword>
<feature type="transmembrane region" description="Helical" evidence="6">
    <location>
        <begin position="53"/>
        <end position="71"/>
    </location>
</feature>
<proteinExistence type="inferred from homology"/>
<evidence type="ECO:0000313" key="8">
    <source>
        <dbReference type="Proteomes" id="UP001141253"/>
    </source>
</evidence>
<comment type="similarity">
    <text evidence="2 6">Belongs to the peroxisomal membrane protein PXMP2/4 family.</text>
</comment>
<dbReference type="PANTHER" id="PTHR11266:SF46">
    <property type="entry name" value="OS08G0566900 PROTEIN"/>
    <property type="match status" value="1"/>
</dbReference>
<comment type="subcellular location">
    <subcellularLocation>
        <location evidence="1">Membrane</location>
        <topology evidence="1">Multi-pass membrane protein</topology>
    </subcellularLocation>
</comment>
<evidence type="ECO:0000256" key="4">
    <source>
        <dbReference type="ARBA" id="ARBA00022989"/>
    </source>
</evidence>
<protein>
    <recommendedName>
        <fullName evidence="9">Peroxisomal membrane protein PMP22</fullName>
    </recommendedName>
</protein>
<reference evidence="7" key="1">
    <citation type="submission" date="2022-10" db="EMBL/GenBank/DDBJ databases">
        <authorList>
            <person name="Hyden B.L."/>
            <person name="Feng K."/>
            <person name="Yates T."/>
            <person name="Jawdy S."/>
            <person name="Smart L.B."/>
            <person name="Muchero W."/>
        </authorList>
    </citation>
    <scope>NUCLEOTIDE SEQUENCE</scope>
    <source>
        <tissue evidence="7">Shoot tip</tissue>
    </source>
</reference>
<evidence type="ECO:0008006" key="9">
    <source>
        <dbReference type="Google" id="ProtNLM"/>
    </source>
</evidence>
<evidence type="ECO:0000256" key="5">
    <source>
        <dbReference type="ARBA" id="ARBA00023136"/>
    </source>
</evidence>
<dbReference type="InterPro" id="IPR007248">
    <property type="entry name" value="Mpv17_PMP22"/>
</dbReference>
<name>A0ABQ9A1S9_9ROSI</name>
<sequence>MCDVAKEAWRKYLIQLQVNPLWTKALTSGVVAALGEALAQKISGVKKIELRKVLLFSVFGFAYGGPFGHYLHKLMSIIFKGKNDTRTVAKMVLFEQLTSSPCNNLLFMLYYGLVIEGRTWALVKNKIKKDFTPVQLAAWKVGPMVAWVNNQFVPLELRVIFQCFVGLCWYLLTLFIQIYFNLFTSKKQKHFKKQYL</sequence>
<keyword evidence="8" id="KW-1185">Reference proteome</keyword>
<keyword evidence="5 6" id="KW-0472">Membrane</keyword>
<reference evidence="7" key="2">
    <citation type="journal article" date="2023" name="Int. J. Mol. Sci.">
        <title>De Novo Assembly and Annotation of 11 Diverse Shrub Willow (Salix) Genomes Reveals Novel Gene Organization in Sex-Linked Regions.</title>
        <authorList>
            <person name="Hyden B."/>
            <person name="Feng K."/>
            <person name="Yates T.B."/>
            <person name="Jawdy S."/>
            <person name="Cereghino C."/>
            <person name="Smart L.B."/>
            <person name="Muchero W."/>
        </authorList>
    </citation>
    <scope>NUCLEOTIDE SEQUENCE</scope>
    <source>
        <tissue evidence="7">Shoot tip</tissue>
    </source>
</reference>
<feature type="transmembrane region" description="Helical" evidence="6">
    <location>
        <begin position="159"/>
        <end position="183"/>
    </location>
</feature>
<dbReference type="Pfam" id="PF04117">
    <property type="entry name" value="Mpv17_PMP22"/>
    <property type="match status" value="1"/>
</dbReference>
<evidence type="ECO:0000256" key="3">
    <source>
        <dbReference type="ARBA" id="ARBA00022692"/>
    </source>
</evidence>
<comment type="caution">
    <text evidence="7">The sequence shown here is derived from an EMBL/GenBank/DDBJ whole genome shotgun (WGS) entry which is preliminary data.</text>
</comment>
<evidence type="ECO:0000256" key="2">
    <source>
        <dbReference type="ARBA" id="ARBA00006824"/>
    </source>
</evidence>
<dbReference type="PANTHER" id="PTHR11266">
    <property type="entry name" value="PEROXISOMAL MEMBRANE PROTEIN 2, PXMP2 MPV17"/>
    <property type="match status" value="1"/>
</dbReference>
<evidence type="ECO:0000313" key="7">
    <source>
        <dbReference type="EMBL" id="KAJ6321578.1"/>
    </source>
</evidence>
<dbReference type="Proteomes" id="UP001141253">
    <property type="component" value="Chromosome 8"/>
</dbReference>
<evidence type="ECO:0000256" key="1">
    <source>
        <dbReference type="ARBA" id="ARBA00004141"/>
    </source>
</evidence>
<organism evidence="7 8">
    <name type="scientific">Salix suchowensis</name>
    <dbReference type="NCBI Taxonomy" id="1278906"/>
    <lineage>
        <taxon>Eukaryota</taxon>
        <taxon>Viridiplantae</taxon>
        <taxon>Streptophyta</taxon>
        <taxon>Embryophyta</taxon>
        <taxon>Tracheophyta</taxon>
        <taxon>Spermatophyta</taxon>
        <taxon>Magnoliopsida</taxon>
        <taxon>eudicotyledons</taxon>
        <taxon>Gunneridae</taxon>
        <taxon>Pentapetalae</taxon>
        <taxon>rosids</taxon>
        <taxon>fabids</taxon>
        <taxon>Malpighiales</taxon>
        <taxon>Salicaceae</taxon>
        <taxon>Saliceae</taxon>
        <taxon>Salix</taxon>
    </lineage>
</organism>
<keyword evidence="4 6" id="KW-1133">Transmembrane helix</keyword>